<comment type="similarity">
    <text evidence="1 11">Belongs to the thymidylate kinase family.</text>
</comment>
<dbReference type="GO" id="GO:0006227">
    <property type="term" value="P:dUDP biosynthetic process"/>
    <property type="evidence" value="ECO:0007669"/>
    <property type="project" value="TreeGrafter"/>
</dbReference>
<dbReference type="GO" id="GO:0006233">
    <property type="term" value="P:dTDP biosynthetic process"/>
    <property type="evidence" value="ECO:0007669"/>
    <property type="project" value="InterPro"/>
</dbReference>
<organism evidence="13 14">
    <name type="scientific">Rubrobacter xylanophilus (strain DSM 9941 / JCM 11954 / NBRC 16129 / PRD-1)</name>
    <dbReference type="NCBI Taxonomy" id="266117"/>
    <lineage>
        <taxon>Bacteria</taxon>
        <taxon>Bacillati</taxon>
        <taxon>Actinomycetota</taxon>
        <taxon>Rubrobacteria</taxon>
        <taxon>Rubrobacterales</taxon>
        <taxon>Rubrobacteraceae</taxon>
        <taxon>Rubrobacter</taxon>
    </lineage>
</organism>
<evidence type="ECO:0000256" key="10">
    <source>
        <dbReference type="ARBA" id="ARBA00057735"/>
    </source>
</evidence>
<evidence type="ECO:0000256" key="4">
    <source>
        <dbReference type="ARBA" id="ARBA00022679"/>
    </source>
</evidence>
<comment type="catalytic activity">
    <reaction evidence="9 11">
        <text>dTMP + ATP = dTDP + ADP</text>
        <dbReference type="Rhea" id="RHEA:13517"/>
        <dbReference type="ChEBI" id="CHEBI:30616"/>
        <dbReference type="ChEBI" id="CHEBI:58369"/>
        <dbReference type="ChEBI" id="CHEBI:63528"/>
        <dbReference type="ChEBI" id="CHEBI:456216"/>
        <dbReference type="EC" id="2.7.4.9"/>
    </reaction>
</comment>
<keyword evidence="4 11" id="KW-0808">Transferase</keyword>
<evidence type="ECO:0000256" key="7">
    <source>
        <dbReference type="ARBA" id="ARBA00022777"/>
    </source>
</evidence>
<comment type="function">
    <text evidence="10 11">Phosphorylation of dTMP to form dTDP in both de novo and salvage pathways of dTTP synthesis.</text>
</comment>
<dbReference type="Pfam" id="PF02223">
    <property type="entry name" value="Thymidylate_kin"/>
    <property type="match status" value="1"/>
</dbReference>
<dbReference type="InterPro" id="IPR018094">
    <property type="entry name" value="Thymidylate_kinase"/>
</dbReference>
<dbReference type="AlphaFoldDB" id="Q1AUL9"/>
<dbReference type="InterPro" id="IPR018095">
    <property type="entry name" value="Thymidylate_kin_CS"/>
</dbReference>
<dbReference type="EMBL" id="CP000386">
    <property type="protein sequence ID" value="ABG04909.1"/>
    <property type="molecule type" value="Genomic_DNA"/>
</dbReference>
<dbReference type="NCBIfam" id="TIGR00041">
    <property type="entry name" value="DTMP_kinase"/>
    <property type="match status" value="1"/>
</dbReference>
<dbReference type="FunFam" id="3.40.50.300:FF:000225">
    <property type="entry name" value="Thymidylate kinase"/>
    <property type="match status" value="1"/>
</dbReference>
<dbReference type="PANTHER" id="PTHR10344">
    <property type="entry name" value="THYMIDYLATE KINASE"/>
    <property type="match status" value="1"/>
</dbReference>
<dbReference type="Gene3D" id="3.40.50.300">
    <property type="entry name" value="P-loop containing nucleotide triphosphate hydrolases"/>
    <property type="match status" value="1"/>
</dbReference>
<gene>
    <name evidence="11" type="primary">tmk</name>
    <name evidence="13" type="ordered locus">Rxyl_1962</name>
</gene>
<keyword evidence="8 11" id="KW-0067">ATP-binding</keyword>
<dbReference type="HAMAP" id="MF_00165">
    <property type="entry name" value="Thymidylate_kinase"/>
    <property type="match status" value="1"/>
</dbReference>
<dbReference type="eggNOG" id="COG0125">
    <property type="taxonomic scope" value="Bacteria"/>
</dbReference>
<reference evidence="13 14" key="1">
    <citation type="submission" date="2006-06" db="EMBL/GenBank/DDBJ databases">
        <title>Complete sequence of Rubrobacter xylanophilus DSM 9941.</title>
        <authorList>
            <consortium name="US DOE Joint Genome Institute"/>
            <person name="Copeland A."/>
            <person name="Lucas S."/>
            <person name="Lapidus A."/>
            <person name="Barry K."/>
            <person name="Detter J.C."/>
            <person name="Glavina del Rio T."/>
            <person name="Hammon N."/>
            <person name="Israni S."/>
            <person name="Dalin E."/>
            <person name="Tice H."/>
            <person name="Pitluck S."/>
            <person name="Munk A.C."/>
            <person name="Brettin T."/>
            <person name="Bruce D."/>
            <person name="Han C."/>
            <person name="Tapia R."/>
            <person name="Gilna P."/>
            <person name="Schmutz J."/>
            <person name="Larimer F."/>
            <person name="Land M."/>
            <person name="Hauser L."/>
            <person name="Kyrpides N."/>
            <person name="Lykidis A."/>
            <person name="da Costa M.S."/>
            <person name="Rainey F.A."/>
            <person name="Empadinhas N."/>
            <person name="Jolivet E."/>
            <person name="Battista J.R."/>
            <person name="Richardson P."/>
        </authorList>
    </citation>
    <scope>NUCLEOTIDE SEQUENCE [LARGE SCALE GENOMIC DNA]</scope>
    <source>
        <strain evidence="14">DSM 9941 / NBRC 16129 / PRD-1</strain>
    </source>
</reference>
<feature type="domain" description="Thymidylate kinase-like" evidence="12">
    <location>
        <begin position="3"/>
        <end position="186"/>
    </location>
</feature>
<dbReference type="GO" id="GO:0004798">
    <property type="term" value="F:dTMP kinase activity"/>
    <property type="evidence" value="ECO:0007669"/>
    <property type="project" value="UniProtKB-UniRule"/>
</dbReference>
<keyword evidence="7 11" id="KW-0418">Kinase</keyword>
<evidence type="ECO:0000256" key="5">
    <source>
        <dbReference type="ARBA" id="ARBA00022727"/>
    </source>
</evidence>
<evidence type="ECO:0000256" key="9">
    <source>
        <dbReference type="ARBA" id="ARBA00048743"/>
    </source>
</evidence>
<dbReference type="GO" id="GO:0005829">
    <property type="term" value="C:cytosol"/>
    <property type="evidence" value="ECO:0007669"/>
    <property type="project" value="TreeGrafter"/>
</dbReference>
<sequence length="203" mass="22306">MTVEGLDFCGKSTLARLLEGELGGWRVRFTREPGGTPAAERIRGVLLDPRGAMDPWTEAYLYAAARADHVRRLILPSLERGETVVCERFLDSSLAYQGRGRGLGMEAVRRLNAWAVGDLAPDATFYLRVGAEERARRARASGAPPDRIERSGGAFMRRVEEGFEELARREPGRVRVLDGTLPPRELAALVAGELRALGYTRGG</sequence>
<evidence type="ECO:0000259" key="12">
    <source>
        <dbReference type="Pfam" id="PF02223"/>
    </source>
</evidence>
<dbReference type="Proteomes" id="UP000006637">
    <property type="component" value="Chromosome"/>
</dbReference>
<keyword evidence="14" id="KW-1185">Reference proteome</keyword>
<name>Q1AUL9_RUBXD</name>
<comment type="caution">
    <text evidence="11">Lacks conserved residue(s) required for the propagation of feature annotation.</text>
</comment>
<dbReference type="EC" id="2.7.4.9" evidence="2 11"/>
<dbReference type="STRING" id="266117.Rxyl_1962"/>
<dbReference type="CDD" id="cd01672">
    <property type="entry name" value="TMPK"/>
    <property type="match status" value="1"/>
</dbReference>
<evidence type="ECO:0000313" key="14">
    <source>
        <dbReference type="Proteomes" id="UP000006637"/>
    </source>
</evidence>
<dbReference type="KEGG" id="rxy:Rxyl_1962"/>
<dbReference type="PANTHER" id="PTHR10344:SF4">
    <property type="entry name" value="UMP-CMP KINASE 2, MITOCHONDRIAL"/>
    <property type="match status" value="1"/>
</dbReference>
<dbReference type="GO" id="GO:0006235">
    <property type="term" value="P:dTTP biosynthetic process"/>
    <property type="evidence" value="ECO:0007669"/>
    <property type="project" value="UniProtKB-UniRule"/>
</dbReference>
<proteinExistence type="inferred from homology"/>
<evidence type="ECO:0000256" key="2">
    <source>
        <dbReference type="ARBA" id="ARBA00012980"/>
    </source>
</evidence>
<dbReference type="InterPro" id="IPR027417">
    <property type="entry name" value="P-loop_NTPase"/>
</dbReference>
<dbReference type="InterPro" id="IPR039430">
    <property type="entry name" value="Thymidylate_kin-like_dom"/>
</dbReference>
<dbReference type="PhylomeDB" id="Q1AUL9"/>
<evidence type="ECO:0000256" key="11">
    <source>
        <dbReference type="HAMAP-Rule" id="MF_00165"/>
    </source>
</evidence>
<protein>
    <recommendedName>
        <fullName evidence="3 11">Thymidylate kinase</fullName>
        <ecNumber evidence="2 11">2.7.4.9</ecNumber>
    </recommendedName>
    <alternativeName>
        <fullName evidence="11">dTMP kinase</fullName>
    </alternativeName>
</protein>
<keyword evidence="6 11" id="KW-0547">Nucleotide-binding</keyword>
<accession>Q1AUL9</accession>
<dbReference type="PROSITE" id="PS01331">
    <property type="entry name" value="THYMIDYLATE_KINASE"/>
    <property type="match status" value="1"/>
</dbReference>
<evidence type="ECO:0000256" key="1">
    <source>
        <dbReference type="ARBA" id="ARBA00009776"/>
    </source>
</evidence>
<dbReference type="GO" id="GO:0005524">
    <property type="term" value="F:ATP binding"/>
    <property type="evidence" value="ECO:0007669"/>
    <property type="project" value="UniProtKB-UniRule"/>
</dbReference>
<dbReference type="HOGENOM" id="CLU_049131_0_2_11"/>
<dbReference type="SUPFAM" id="SSF52540">
    <property type="entry name" value="P-loop containing nucleoside triphosphate hydrolases"/>
    <property type="match status" value="1"/>
</dbReference>
<dbReference type="RefSeq" id="WP_011564924.1">
    <property type="nucleotide sequence ID" value="NC_008148.1"/>
</dbReference>
<evidence type="ECO:0000256" key="6">
    <source>
        <dbReference type="ARBA" id="ARBA00022741"/>
    </source>
</evidence>
<evidence type="ECO:0000313" key="13">
    <source>
        <dbReference type="EMBL" id="ABG04909.1"/>
    </source>
</evidence>
<evidence type="ECO:0000256" key="8">
    <source>
        <dbReference type="ARBA" id="ARBA00022840"/>
    </source>
</evidence>
<evidence type="ECO:0000256" key="3">
    <source>
        <dbReference type="ARBA" id="ARBA00017144"/>
    </source>
</evidence>
<keyword evidence="5 11" id="KW-0545">Nucleotide biosynthesis</keyword>